<keyword evidence="8" id="KW-0129">CBS domain</keyword>
<name>A0ABT2PWG1_9MOLU</name>
<comment type="similarity">
    <text evidence="2">Belongs to the SLC41A transporter family.</text>
</comment>
<dbReference type="Proteomes" id="UP001209076">
    <property type="component" value="Unassembled WGS sequence"/>
</dbReference>
<evidence type="ECO:0000256" key="1">
    <source>
        <dbReference type="ARBA" id="ARBA00004141"/>
    </source>
</evidence>
<feature type="transmembrane region" description="Helical" evidence="9">
    <location>
        <begin position="295"/>
        <end position="318"/>
    </location>
</feature>
<evidence type="ECO:0000313" key="12">
    <source>
        <dbReference type="Proteomes" id="UP001209076"/>
    </source>
</evidence>
<keyword evidence="6 9" id="KW-1133">Transmembrane helix</keyword>
<keyword evidence="12" id="KW-1185">Reference proteome</keyword>
<dbReference type="Pfam" id="PF00571">
    <property type="entry name" value="CBS"/>
    <property type="match status" value="2"/>
</dbReference>
<evidence type="ECO:0000256" key="5">
    <source>
        <dbReference type="ARBA" id="ARBA00022842"/>
    </source>
</evidence>
<proteinExistence type="inferred from homology"/>
<feature type="transmembrane region" description="Helical" evidence="9">
    <location>
        <begin position="223"/>
        <end position="247"/>
    </location>
</feature>
<evidence type="ECO:0000256" key="3">
    <source>
        <dbReference type="ARBA" id="ARBA00022448"/>
    </source>
</evidence>
<dbReference type="InterPro" id="IPR006667">
    <property type="entry name" value="SLC41_membr_dom"/>
</dbReference>
<dbReference type="RefSeq" id="WP_262096590.1">
    <property type="nucleotide sequence ID" value="NZ_JAOEGN010000011.1"/>
</dbReference>
<dbReference type="PANTHER" id="PTHR43773:SF1">
    <property type="entry name" value="MAGNESIUM TRANSPORTER MGTE"/>
    <property type="match status" value="1"/>
</dbReference>
<keyword evidence="5" id="KW-0460">Magnesium</keyword>
<keyword evidence="3" id="KW-0813">Transport</keyword>
<dbReference type="PROSITE" id="PS51371">
    <property type="entry name" value="CBS"/>
    <property type="match status" value="1"/>
</dbReference>
<keyword evidence="7 9" id="KW-0472">Membrane</keyword>
<gene>
    <name evidence="11" type="ORF">N7603_06445</name>
</gene>
<dbReference type="PANTHER" id="PTHR43773">
    <property type="entry name" value="MAGNESIUM TRANSPORTER MGTE"/>
    <property type="match status" value="1"/>
</dbReference>
<evidence type="ECO:0000256" key="6">
    <source>
        <dbReference type="ARBA" id="ARBA00022989"/>
    </source>
</evidence>
<keyword evidence="4 9" id="KW-0812">Transmembrane</keyword>
<dbReference type="InterPro" id="IPR000644">
    <property type="entry name" value="CBS_dom"/>
</dbReference>
<dbReference type="Pfam" id="PF01769">
    <property type="entry name" value="MgtE"/>
    <property type="match status" value="1"/>
</dbReference>
<feature type="transmembrane region" description="Helical" evidence="9">
    <location>
        <begin position="259"/>
        <end position="283"/>
    </location>
</feature>
<evidence type="ECO:0000256" key="4">
    <source>
        <dbReference type="ARBA" id="ARBA00022692"/>
    </source>
</evidence>
<dbReference type="InterPro" id="IPR046342">
    <property type="entry name" value="CBS_dom_sf"/>
</dbReference>
<dbReference type="SUPFAM" id="SSF54631">
    <property type="entry name" value="CBS-domain pair"/>
    <property type="match status" value="1"/>
</dbReference>
<comment type="caution">
    <text evidence="11">The sequence shown here is derived from an EMBL/GenBank/DDBJ whole genome shotgun (WGS) entry which is preliminary data.</text>
</comment>
<evidence type="ECO:0000259" key="10">
    <source>
        <dbReference type="PROSITE" id="PS51371"/>
    </source>
</evidence>
<dbReference type="InterPro" id="IPR006669">
    <property type="entry name" value="MgtE_transporter"/>
</dbReference>
<comment type="subcellular location">
    <subcellularLocation>
        <location evidence="1">Membrane</location>
        <topology evidence="1">Multi-pass membrane protein</topology>
    </subcellularLocation>
</comment>
<sequence>MRLKDVINTHFLTLTPEMDVKDAMKVVVKQSDEDSLIDILYVIDQGQLVGVVDLKALIIARSPLRIDQLMLKNYHFVYEDDPISKAIDTVQNYDRHMIPILSKKKALLGVITAEMALDLLADETLEDFHKMAFLNEYDVHSKPWMRSKKRLPWLLLLLGFSLITASVLSFFEATLEAIIVLILFQPMILDSAGNISTQSLAKAILVINEDPDANMKSFVMKELLIGLMNSLFLAVVGFIFSYLFLWVFKNDSADIKLSLTIAISLFAALLIGAFTGALVPILLRKLKIDPSVASGPFMTTINDVIALTIYFTLATIILL</sequence>
<evidence type="ECO:0000256" key="7">
    <source>
        <dbReference type="ARBA" id="ARBA00023136"/>
    </source>
</evidence>
<reference evidence="12" key="1">
    <citation type="submission" date="2023-07" db="EMBL/GenBank/DDBJ databases">
        <title>Novel Mycoplasma species identified in domestic and wild animals.</title>
        <authorList>
            <person name="Volokhov D.V."/>
            <person name="Furtak V.A."/>
            <person name="Zagorodnyaya T.A."/>
        </authorList>
    </citation>
    <scope>NUCLEOTIDE SEQUENCE [LARGE SCALE GENOMIC DNA]</scope>
    <source>
        <strain evidence="12">92-19</strain>
    </source>
</reference>
<dbReference type="InterPro" id="IPR036739">
    <property type="entry name" value="SLC41_membr_dom_sf"/>
</dbReference>
<dbReference type="SUPFAM" id="SSF161093">
    <property type="entry name" value="MgtE membrane domain-like"/>
    <property type="match status" value="1"/>
</dbReference>
<dbReference type="Gene3D" id="1.10.357.20">
    <property type="entry name" value="SLC41 divalent cation transporters, integral membrane domain"/>
    <property type="match status" value="1"/>
</dbReference>
<evidence type="ECO:0000313" key="11">
    <source>
        <dbReference type="EMBL" id="MCU0105294.1"/>
    </source>
</evidence>
<dbReference type="EMBL" id="JAOEGN010000011">
    <property type="protein sequence ID" value="MCU0105294.1"/>
    <property type="molecule type" value="Genomic_DNA"/>
</dbReference>
<dbReference type="Gene3D" id="3.10.580.10">
    <property type="entry name" value="CBS-domain"/>
    <property type="match status" value="1"/>
</dbReference>
<organism evidence="11 12">
    <name type="scientific">Paracholeplasma vituli</name>
    <dbReference type="NCBI Taxonomy" id="69473"/>
    <lineage>
        <taxon>Bacteria</taxon>
        <taxon>Bacillati</taxon>
        <taxon>Mycoplasmatota</taxon>
        <taxon>Mollicutes</taxon>
        <taxon>Acholeplasmatales</taxon>
        <taxon>Acholeplasmataceae</taxon>
        <taxon>Paracholeplasma</taxon>
    </lineage>
</organism>
<evidence type="ECO:0000256" key="2">
    <source>
        <dbReference type="ARBA" id="ARBA00009749"/>
    </source>
</evidence>
<feature type="transmembrane region" description="Helical" evidence="9">
    <location>
        <begin position="151"/>
        <end position="171"/>
    </location>
</feature>
<evidence type="ECO:0000256" key="8">
    <source>
        <dbReference type="PROSITE-ProRule" id="PRU00703"/>
    </source>
</evidence>
<feature type="domain" description="CBS" evidence="10">
    <location>
        <begin position="70"/>
        <end position="128"/>
    </location>
</feature>
<protein>
    <submittedName>
        <fullName evidence="11">Magnesium transporter</fullName>
    </submittedName>
</protein>
<accession>A0ABT2PWG1</accession>
<evidence type="ECO:0000256" key="9">
    <source>
        <dbReference type="SAM" id="Phobius"/>
    </source>
</evidence>